<accession>A0ABM1S9M5</accession>
<keyword evidence="1" id="KW-1185">Reference proteome</keyword>
<dbReference type="RefSeq" id="XP_022240330.1">
    <property type="nucleotide sequence ID" value="XM_022384622.1"/>
</dbReference>
<proteinExistence type="predicted"/>
<sequence>MATNDDEPMHLYEVFQNCFNKIANKQQDKTRDVPYNMPYASQQMEVLPQDCGSFSDNEALPITDTTYIQYDGLPQQRVLTSDENRSVASKRKRDVVKSEELGIQWLKTRVR</sequence>
<evidence type="ECO:0000313" key="2">
    <source>
        <dbReference type="RefSeq" id="XP_022240330.1"/>
    </source>
</evidence>
<gene>
    <name evidence="2" type="primary">LOC106458417</name>
</gene>
<dbReference type="Proteomes" id="UP000694941">
    <property type="component" value="Unplaced"/>
</dbReference>
<reference evidence="2" key="1">
    <citation type="submission" date="2025-08" db="UniProtKB">
        <authorList>
            <consortium name="RefSeq"/>
        </authorList>
    </citation>
    <scope>IDENTIFICATION</scope>
    <source>
        <tissue evidence="2">Muscle</tissue>
    </source>
</reference>
<evidence type="ECO:0000313" key="1">
    <source>
        <dbReference type="Proteomes" id="UP000694941"/>
    </source>
</evidence>
<name>A0ABM1S9M5_LIMPO</name>
<protein>
    <submittedName>
        <fullName evidence="2">Protein daughterless-like isoform X1</fullName>
    </submittedName>
</protein>
<organism evidence="1 2">
    <name type="scientific">Limulus polyphemus</name>
    <name type="common">Atlantic horseshoe crab</name>
    <dbReference type="NCBI Taxonomy" id="6850"/>
    <lineage>
        <taxon>Eukaryota</taxon>
        <taxon>Metazoa</taxon>
        <taxon>Ecdysozoa</taxon>
        <taxon>Arthropoda</taxon>
        <taxon>Chelicerata</taxon>
        <taxon>Merostomata</taxon>
        <taxon>Xiphosura</taxon>
        <taxon>Limulidae</taxon>
        <taxon>Limulus</taxon>
    </lineage>
</organism>
<dbReference type="GeneID" id="106458417"/>